<accession>A0A511UW36</accession>
<evidence type="ECO:0000259" key="10">
    <source>
        <dbReference type="Pfam" id="PF00080"/>
    </source>
</evidence>
<evidence type="ECO:0000256" key="7">
    <source>
        <dbReference type="ARBA" id="ARBA00024900"/>
    </source>
</evidence>
<evidence type="ECO:0000256" key="3">
    <source>
        <dbReference type="ARBA" id="ARBA00022729"/>
    </source>
</evidence>
<feature type="chain" id="PRO_5039412292" description="Superoxide dismutase [Cu-Zn]" evidence="9">
    <location>
        <begin position="22"/>
        <end position="201"/>
    </location>
</feature>
<evidence type="ECO:0000256" key="6">
    <source>
        <dbReference type="ARBA" id="ARBA00023157"/>
    </source>
</evidence>
<evidence type="ECO:0000256" key="5">
    <source>
        <dbReference type="ARBA" id="ARBA00023008"/>
    </source>
</evidence>
<dbReference type="PROSITE" id="PS00332">
    <property type="entry name" value="SOD_CU_ZN_2"/>
    <property type="match status" value="1"/>
</dbReference>
<reference evidence="11 12" key="1">
    <citation type="submission" date="2019-07" db="EMBL/GenBank/DDBJ databases">
        <title>Whole genome shotgun sequence of Cerasibacillus quisquiliarum NBRC 102429.</title>
        <authorList>
            <person name="Hosoyama A."/>
            <person name="Uohara A."/>
            <person name="Ohji S."/>
            <person name="Ichikawa N."/>
        </authorList>
    </citation>
    <scope>NUCLEOTIDE SEQUENCE [LARGE SCALE GENOMIC DNA]</scope>
    <source>
        <strain evidence="11 12">NBRC 102429</strain>
    </source>
</reference>
<evidence type="ECO:0000313" key="11">
    <source>
        <dbReference type="EMBL" id="GEN30807.1"/>
    </source>
</evidence>
<organism evidence="11 12">
    <name type="scientific">Cerasibacillus quisquiliarum</name>
    <dbReference type="NCBI Taxonomy" id="227865"/>
    <lineage>
        <taxon>Bacteria</taxon>
        <taxon>Bacillati</taxon>
        <taxon>Bacillota</taxon>
        <taxon>Bacilli</taxon>
        <taxon>Bacillales</taxon>
        <taxon>Bacillaceae</taxon>
        <taxon>Cerasibacillus</taxon>
    </lineage>
</organism>
<dbReference type="InterPro" id="IPR018152">
    <property type="entry name" value="SOD_Cu/Zn_BS"/>
</dbReference>
<feature type="signal peptide" evidence="9">
    <location>
        <begin position="1"/>
        <end position="21"/>
    </location>
</feature>
<keyword evidence="5 8" id="KW-0186">Copper</keyword>
<dbReference type="PRINTS" id="PR00068">
    <property type="entry name" value="CUZNDISMTASE"/>
</dbReference>
<dbReference type="FunFam" id="2.60.40.200:FF:000005">
    <property type="entry name" value="Superoxide dismutase [Cu-Zn]"/>
    <property type="match status" value="1"/>
</dbReference>
<dbReference type="Pfam" id="PF00080">
    <property type="entry name" value="Sod_Cu"/>
    <property type="match status" value="1"/>
</dbReference>
<dbReference type="SUPFAM" id="SSF49329">
    <property type="entry name" value="Cu,Zn superoxide dismutase-like"/>
    <property type="match status" value="1"/>
</dbReference>
<comment type="function">
    <text evidence="7">Destroys radicals which are normally produced within the cells and which are toxic to biological systems. May play a role in favoring mycobacterial survival in phagocytes.</text>
</comment>
<keyword evidence="8" id="KW-0560">Oxidoreductase</keyword>
<dbReference type="PROSITE" id="PS51257">
    <property type="entry name" value="PROKAR_LIPOPROTEIN"/>
    <property type="match status" value="1"/>
</dbReference>
<dbReference type="Gene3D" id="2.60.40.200">
    <property type="entry name" value="Superoxide dismutase, copper/zinc binding domain"/>
    <property type="match status" value="1"/>
</dbReference>
<name>A0A511UW36_9BACI</name>
<keyword evidence="3 9" id="KW-0732">Signal</keyword>
<evidence type="ECO:0000256" key="1">
    <source>
        <dbReference type="ARBA" id="ARBA00010457"/>
    </source>
</evidence>
<dbReference type="GO" id="GO:0005507">
    <property type="term" value="F:copper ion binding"/>
    <property type="evidence" value="ECO:0007669"/>
    <property type="project" value="InterPro"/>
</dbReference>
<dbReference type="InterPro" id="IPR036423">
    <property type="entry name" value="SOD-like_Cu/Zn_dom_sf"/>
</dbReference>
<comment type="cofactor">
    <cofactor evidence="8">
        <name>Zn(2+)</name>
        <dbReference type="ChEBI" id="CHEBI:29105"/>
    </cofactor>
    <text evidence="8">Binds 1 zinc ion per subunit.</text>
</comment>
<keyword evidence="2 8" id="KW-0479">Metal-binding</keyword>
<dbReference type="RefSeq" id="WP_246118057.1">
    <property type="nucleotide sequence ID" value="NZ_BJXW01000010.1"/>
</dbReference>
<evidence type="ECO:0000256" key="4">
    <source>
        <dbReference type="ARBA" id="ARBA00022833"/>
    </source>
</evidence>
<evidence type="ECO:0000313" key="12">
    <source>
        <dbReference type="Proteomes" id="UP000321491"/>
    </source>
</evidence>
<comment type="similarity">
    <text evidence="1 8">Belongs to the Cu-Zn superoxide dismutase family.</text>
</comment>
<keyword evidence="6" id="KW-1015">Disulfide bond</keyword>
<comment type="caution">
    <text evidence="11">The sequence shown here is derived from an EMBL/GenBank/DDBJ whole genome shotgun (WGS) entry which is preliminary data.</text>
</comment>
<evidence type="ECO:0000256" key="8">
    <source>
        <dbReference type="RuleBase" id="RU000393"/>
    </source>
</evidence>
<comment type="catalytic activity">
    <reaction evidence="8">
        <text>2 superoxide + 2 H(+) = H2O2 + O2</text>
        <dbReference type="Rhea" id="RHEA:20696"/>
        <dbReference type="ChEBI" id="CHEBI:15378"/>
        <dbReference type="ChEBI" id="CHEBI:15379"/>
        <dbReference type="ChEBI" id="CHEBI:16240"/>
        <dbReference type="ChEBI" id="CHEBI:18421"/>
        <dbReference type="EC" id="1.15.1.1"/>
    </reaction>
</comment>
<feature type="domain" description="Superoxide dismutase copper/zinc binding" evidence="10">
    <location>
        <begin position="67"/>
        <end position="198"/>
    </location>
</feature>
<keyword evidence="12" id="KW-1185">Reference proteome</keyword>
<proteinExistence type="inferred from homology"/>
<evidence type="ECO:0000256" key="2">
    <source>
        <dbReference type="ARBA" id="ARBA00022723"/>
    </source>
</evidence>
<gene>
    <name evidence="11" type="ORF">CQU01_10450</name>
</gene>
<evidence type="ECO:0000256" key="9">
    <source>
        <dbReference type="SAM" id="SignalP"/>
    </source>
</evidence>
<dbReference type="EC" id="1.15.1.1" evidence="8"/>
<dbReference type="AlphaFoldDB" id="A0A511UW36"/>
<dbReference type="InterPro" id="IPR024134">
    <property type="entry name" value="SOD_Cu/Zn_/chaperone"/>
</dbReference>
<dbReference type="InterPro" id="IPR001424">
    <property type="entry name" value="SOD_Cu_Zn_dom"/>
</dbReference>
<sequence length="201" mass="21887">MYRKKLITVLTLLFLSGIMVGCQMNTEKERDGHQHEKDVETVVPTDEGGKKAHVKVTMQNTEGEKIGEASLSQVEDGVLISLQASHLPPGLHGFHIHEKGMCEKPTFESAGPHFNPTNKKHGFDHPEGPHAGDLPNIEVKEDGTIQVEIVAKMVTLEMGKENSLLQDGGTSLVIHSEADDYYSQPAGNAGDRIACGVIKKE</sequence>
<dbReference type="EMBL" id="BJXW01000010">
    <property type="protein sequence ID" value="GEN30807.1"/>
    <property type="molecule type" value="Genomic_DNA"/>
</dbReference>
<dbReference type="PANTHER" id="PTHR10003">
    <property type="entry name" value="SUPEROXIDE DISMUTASE CU-ZN -RELATED"/>
    <property type="match status" value="1"/>
</dbReference>
<dbReference type="Proteomes" id="UP000321491">
    <property type="component" value="Unassembled WGS sequence"/>
</dbReference>
<dbReference type="CDD" id="cd00305">
    <property type="entry name" value="Cu-Zn_Superoxide_Dismutase"/>
    <property type="match status" value="1"/>
</dbReference>
<keyword evidence="4 8" id="KW-0862">Zinc</keyword>
<dbReference type="GO" id="GO:0004784">
    <property type="term" value="F:superoxide dismutase activity"/>
    <property type="evidence" value="ECO:0007669"/>
    <property type="project" value="UniProtKB-EC"/>
</dbReference>
<comment type="cofactor">
    <cofactor evidence="8">
        <name>Cu cation</name>
        <dbReference type="ChEBI" id="CHEBI:23378"/>
    </cofactor>
    <text evidence="8">Binds 1 copper ion per subunit.</text>
</comment>
<protein>
    <recommendedName>
        <fullName evidence="8">Superoxide dismutase [Cu-Zn]</fullName>
        <ecNumber evidence="8">1.15.1.1</ecNumber>
    </recommendedName>
</protein>